<dbReference type="AlphaFoldDB" id="N1WFW3"/>
<proteinExistence type="predicted"/>
<reference evidence="1" key="1">
    <citation type="submission" date="2013-03" db="EMBL/GenBank/DDBJ databases">
        <authorList>
            <person name="Harkins D.M."/>
            <person name="Durkin A.S."/>
            <person name="Brinkac L.M."/>
            <person name="Haft D.H."/>
            <person name="Selengut J.D."/>
            <person name="Sanka R."/>
            <person name="DePew J."/>
            <person name="Purushe J."/>
            <person name="Hartskeerl R.A."/>
            <person name="Ahmed A."/>
            <person name="van der Linden H."/>
            <person name="Goris M.G.A."/>
            <person name="Vinetz J.M."/>
            <person name="Sutton G.G."/>
            <person name="Nierman W.C."/>
            <person name="Fouts D.E."/>
        </authorList>
    </citation>
    <scope>NUCLEOTIDE SEQUENCE [LARGE SCALE GENOMIC DNA]</scope>
    <source>
        <strain evidence="1">ICFT</strain>
    </source>
</reference>
<gene>
    <name evidence="1" type="ORF">LEP1GSC060_2664</name>
</gene>
<evidence type="ECO:0000313" key="1">
    <source>
        <dbReference type="EMBL" id="EMY77840.1"/>
    </source>
</evidence>
<protein>
    <submittedName>
        <fullName evidence="1">Uncharacterized protein</fullName>
    </submittedName>
</protein>
<keyword evidence="2" id="KW-1185">Reference proteome</keyword>
<organism evidence="1 2">
    <name type="scientific">Leptospira weilii serovar Ranarum str. ICFT</name>
    <dbReference type="NCBI Taxonomy" id="1218598"/>
    <lineage>
        <taxon>Bacteria</taxon>
        <taxon>Pseudomonadati</taxon>
        <taxon>Spirochaetota</taxon>
        <taxon>Spirochaetia</taxon>
        <taxon>Leptospirales</taxon>
        <taxon>Leptospiraceae</taxon>
        <taxon>Leptospira</taxon>
    </lineage>
</organism>
<accession>N1WFW3</accession>
<dbReference type="EMBL" id="AOHC02000029">
    <property type="protein sequence ID" value="EMY77840.1"/>
    <property type="molecule type" value="Genomic_DNA"/>
</dbReference>
<evidence type="ECO:0000313" key="2">
    <source>
        <dbReference type="Proteomes" id="UP000012313"/>
    </source>
</evidence>
<comment type="caution">
    <text evidence="1">The sequence shown here is derived from an EMBL/GenBank/DDBJ whole genome shotgun (WGS) entry which is preliminary data.</text>
</comment>
<dbReference type="Proteomes" id="UP000012313">
    <property type="component" value="Unassembled WGS sequence"/>
</dbReference>
<name>N1WFW3_9LEPT</name>
<sequence>MDISQIDDLHFNRSGVLPFLLRYNLIIKKRSCKLNLETGYGMSNLSKD</sequence>